<evidence type="ECO:0000313" key="2">
    <source>
        <dbReference type="Proteomes" id="UP000006038"/>
    </source>
</evidence>
<protein>
    <submittedName>
        <fullName evidence="1">Uncharacterized protein</fullName>
    </submittedName>
</protein>
<accession>J3M4W2</accession>
<dbReference type="EnsemblPlants" id="OB05G16360.1">
    <property type="protein sequence ID" value="OB05G16360.1"/>
    <property type="gene ID" value="OB05G16360"/>
</dbReference>
<sequence>MGAPDVDVVLVSSHARCRGTDERAEKVARKEVDLRRHGGDVGANASVEFFQFLRSLPFQTYDVNLNSAYTLYPVKEIYRKKLPGPAKLGQLFGGSFENAEFAGRIQRKPWCPSTHDSWSALAHIYRKFLLLVSLRVEALKEKDRETRRHRNHGNLLGSRGSYAAAFPGPFLLVLRGTGPEAKDRNERNQCVPISGLAPTIQRAMD</sequence>
<keyword evidence="2" id="KW-1185">Reference proteome</keyword>
<dbReference type="Gramene" id="OB05G16360.1">
    <property type="protein sequence ID" value="OB05G16360.1"/>
    <property type="gene ID" value="OB05G16360"/>
</dbReference>
<reference evidence="1" key="2">
    <citation type="submission" date="2013-04" db="UniProtKB">
        <authorList>
            <consortium name="EnsemblPlants"/>
        </authorList>
    </citation>
    <scope>IDENTIFICATION</scope>
</reference>
<proteinExistence type="predicted"/>
<dbReference type="HOGENOM" id="CLU_1339364_0_0_1"/>
<dbReference type="Proteomes" id="UP000006038">
    <property type="component" value="Chromosome 5"/>
</dbReference>
<organism evidence="1">
    <name type="scientific">Oryza brachyantha</name>
    <name type="common">malo sina</name>
    <dbReference type="NCBI Taxonomy" id="4533"/>
    <lineage>
        <taxon>Eukaryota</taxon>
        <taxon>Viridiplantae</taxon>
        <taxon>Streptophyta</taxon>
        <taxon>Embryophyta</taxon>
        <taxon>Tracheophyta</taxon>
        <taxon>Spermatophyta</taxon>
        <taxon>Magnoliopsida</taxon>
        <taxon>Liliopsida</taxon>
        <taxon>Poales</taxon>
        <taxon>Poaceae</taxon>
        <taxon>BOP clade</taxon>
        <taxon>Oryzoideae</taxon>
        <taxon>Oryzeae</taxon>
        <taxon>Oryzinae</taxon>
        <taxon>Oryza</taxon>
    </lineage>
</organism>
<dbReference type="AlphaFoldDB" id="J3M4W2"/>
<evidence type="ECO:0000313" key="1">
    <source>
        <dbReference type="EnsemblPlants" id="OB05G16360.1"/>
    </source>
</evidence>
<reference evidence="1" key="1">
    <citation type="journal article" date="2013" name="Nat. Commun.">
        <title>Whole-genome sequencing of Oryza brachyantha reveals mechanisms underlying Oryza genome evolution.</title>
        <authorList>
            <person name="Chen J."/>
            <person name="Huang Q."/>
            <person name="Gao D."/>
            <person name="Wang J."/>
            <person name="Lang Y."/>
            <person name="Liu T."/>
            <person name="Li B."/>
            <person name="Bai Z."/>
            <person name="Luis Goicoechea J."/>
            <person name="Liang C."/>
            <person name="Chen C."/>
            <person name="Zhang W."/>
            <person name="Sun S."/>
            <person name="Liao Y."/>
            <person name="Zhang X."/>
            <person name="Yang L."/>
            <person name="Song C."/>
            <person name="Wang M."/>
            <person name="Shi J."/>
            <person name="Liu G."/>
            <person name="Liu J."/>
            <person name="Zhou H."/>
            <person name="Zhou W."/>
            <person name="Yu Q."/>
            <person name="An N."/>
            <person name="Chen Y."/>
            <person name="Cai Q."/>
            <person name="Wang B."/>
            <person name="Liu B."/>
            <person name="Min J."/>
            <person name="Huang Y."/>
            <person name="Wu H."/>
            <person name="Li Z."/>
            <person name="Zhang Y."/>
            <person name="Yin Y."/>
            <person name="Song W."/>
            <person name="Jiang J."/>
            <person name="Jackson S.A."/>
            <person name="Wing R.A."/>
            <person name="Wang J."/>
            <person name="Chen M."/>
        </authorList>
    </citation>
    <scope>NUCLEOTIDE SEQUENCE [LARGE SCALE GENOMIC DNA]</scope>
    <source>
        <strain evidence="1">cv. IRGC 101232</strain>
    </source>
</reference>
<name>J3M4W2_ORYBR</name>